<evidence type="ECO:0000256" key="1">
    <source>
        <dbReference type="ARBA" id="ARBA00004498"/>
    </source>
</evidence>
<feature type="region of interest" description="Disordered" evidence="15">
    <location>
        <begin position="39"/>
        <end position="85"/>
    </location>
</feature>
<dbReference type="PANTHER" id="PTHR11576:SF2">
    <property type="entry name" value="ZONA PELLUCIDA SPERM-BINDING PROTEIN 3"/>
    <property type="match status" value="1"/>
</dbReference>
<keyword evidence="8" id="KW-0812">Transmembrane</keyword>
<feature type="signal peptide" evidence="14">
    <location>
        <begin position="1"/>
        <end position="22"/>
    </location>
</feature>
<reference evidence="17" key="1">
    <citation type="submission" date="2025-08" db="UniProtKB">
        <authorList>
            <consortium name="Ensembl"/>
        </authorList>
    </citation>
    <scope>IDENTIFICATION</scope>
</reference>
<evidence type="ECO:0000256" key="15">
    <source>
        <dbReference type="SAM" id="MobiDB-lite"/>
    </source>
</evidence>
<keyword evidence="6 14" id="KW-0272">Extracellular matrix</keyword>
<sequence>MRLVVFSCVGLLLLIAVDLSLAQWSRFQQGQDPLRFQQQQSPVLAPQQSVQDPQASTTFRPPRPAMRPAGVDARKLQEPGSSQSKQLMQAPMAPLTWHFPVMPEEPQQPDVPFEQRVPIAPQSVAAQCGENFVHVEVKKDFFGIGQLVNPSFLTLGGCAAVGEDPEAEVLIFEYELQTCDSSLMMTDNELVYTFNLLYTSVALVGTPIVRADVQQYLVARLDDWMFERPSNQYFLGQFLKLEASVKQYNHVPLRIFVDGCVATAAPNVNTTSPRYSFIENHGCLVDAKLTGSTSSFMRRIQSDKLQFQLEAFRFQQDDSGLVYIAPALKAVMASTPTCPENKACSFINGYFCLPSIDDDDQVYMCCDTTCGLGRKGQALSDSATIGPIVITH</sequence>
<dbReference type="GO" id="GO:0035805">
    <property type="term" value="C:egg coat"/>
    <property type="evidence" value="ECO:0007669"/>
    <property type="project" value="UniProtKB-SubCell"/>
</dbReference>
<dbReference type="Pfam" id="PF00100">
    <property type="entry name" value="Zona_pellucida"/>
    <property type="match status" value="1"/>
</dbReference>
<evidence type="ECO:0000256" key="12">
    <source>
        <dbReference type="ARBA" id="ARBA00023157"/>
    </source>
</evidence>
<keyword evidence="11" id="KW-0472">Membrane</keyword>
<evidence type="ECO:0000256" key="9">
    <source>
        <dbReference type="ARBA" id="ARBA00022729"/>
    </source>
</evidence>
<dbReference type="Gene3D" id="2.60.40.3210">
    <property type="entry name" value="Zona pellucida, ZP-N domain"/>
    <property type="match status" value="1"/>
</dbReference>
<organism evidence="17 18">
    <name type="scientific">Sinocyclocheilus rhinocerous</name>
    <dbReference type="NCBI Taxonomy" id="307959"/>
    <lineage>
        <taxon>Eukaryota</taxon>
        <taxon>Metazoa</taxon>
        <taxon>Chordata</taxon>
        <taxon>Craniata</taxon>
        <taxon>Vertebrata</taxon>
        <taxon>Euteleostomi</taxon>
        <taxon>Actinopterygii</taxon>
        <taxon>Neopterygii</taxon>
        <taxon>Teleostei</taxon>
        <taxon>Ostariophysi</taxon>
        <taxon>Cypriniformes</taxon>
        <taxon>Cyprinidae</taxon>
        <taxon>Cyprininae</taxon>
        <taxon>Sinocyclocheilus</taxon>
    </lineage>
</organism>
<dbReference type="InterPro" id="IPR055355">
    <property type="entry name" value="ZP-C"/>
</dbReference>
<dbReference type="FunFam" id="2.60.40.4100:FF:000002">
    <property type="entry name" value="Zona pellucida sperm-binding protein 3"/>
    <property type="match status" value="1"/>
</dbReference>
<dbReference type="GO" id="GO:0035803">
    <property type="term" value="P:egg coat formation"/>
    <property type="evidence" value="ECO:0007669"/>
    <property type="project" value="UniProtKB-UniRule"/>
</dbReference>
<dbReference type="Proteomes" id="UP000472270">
    <property type="component" value="Unassembled WGS sequence"/>
</dbReference>
<dbReference type="AlphaFoldDB" id="A0A673GRD7"/>
<dbReference type="FunFam" id="2.60.40.3210:FF:000001">
    <property type="entry name" value="Zona pellucida sperm-binding protein 3"/>
    <property type="match status" value="1"/>
</dbReference>
<reference evidence="17" key="2">
    <citation type="submission" date="2025-09" db="UniProtKB">
        <authorList>
            <consortium name="Ensembl"/>
        </authorList>
    </citation>
    <scope>IDENTIFICATION</scope>
</reference>
<evidence type="ECO:0000313" key="17">
    <source>
        <dbReference type="Ensembl" id="ENSSRHP00000015963.1"/>
    </source>
</evidence>
<dbReference type="InterPro" id="IPR001507">
    <property type="entry name" value="ZP_dom"/>
</dbReference>
<evidence type="ECO:0000259" key="16">
    <source>
        <dbReference type="PROSITE" id="PS51034"/>
    </source>
</evidence>
<feature type="compositionally biased region" description="Low complexity" evidence="15">
    <location>
        <begin position="39"/>
        <end position="51"/>
    </location>
</feature>
<keyword evidence="12 14" id="KW-1015">Disulfide bond</keyword>
<evidence type="ECO:0000256" key="5">
    <source>
        <dbReference type="ARBA" id="ARBA00022525"/>
    </source>
</evidence>
<evidence type="ECO:0000256" key="8">
    <source>
        <dbReference type="ARBA" id="ARBA00022692"/>
    </source>
</evidence>
<evidence type="ECO:0000256" key="11">
    <source>
        <dbReference type="ARBA" id="ARBA00023136"/>
    </source>
</evidence>
<dbReference type="GO" id="GO:0035804">
    <property type="term" value="F:structural constituent of egg coat"/>
    <property type="evidence" value="ECO:0007669"/>
    <property type="project" value="UniProtKB-UniRule"/>
</dbReference>
<dbReference type="GO" id="GO:0007339">
    <property type="term" value="P:binding of sperm to zona pellucida"/>
    <property type="evidence" value="ECO:0007669"/>
    <property type="project" value="UniProtKB-UniRule"/>
</dbReference>
<evidence type="ECO:0000256" key="14">
    <source>
        <dbReference type="RuleBase" id="RU367066"/>
    </source>
</evidence>
<accession>A0A673GRD7</accession>
<evidence type="ECO:0000256" key="7">
    <source>
        <dbReference type="ARBA" id="ARBA00022685"/>
    </source>
</evidence>
<dbReference type="PANTHER" id="PTHR11576">
    <property type="entry name" value="ZONA PELLUCIDA SPERM-BINDING PROTEIN 3"/>
    <property type="match status" value="1"/>
</dbReference>
<dbReference type="GO" id="GO:2000344">
    <property type="term" value="P:positive regulation of acrosome reaction"/>
    <property type="evidence" value="ECO:0007669"/>
    <property type="project" value="UniProtKB-UniRule"/>
</dbReference>
<name>A0A673GRD7_9TELE</name>
<keyword evidence="4 14" id="KW-1003">Cell membrane</keyword>
<dbReference type="Pfam" id="PF23344">
    <property type="entry name" value="ZP-N"/>
    <property type="match status" value="1"/>
</dbReference>
<feature type="chain" id="PRO_5025710060" description="Zona pellucida sperm-binding protein 3" evidence="14">
    <location>
        <begin position="23"/>
        <end position="392"/>
    </location>
</feature>
<dbReference type="Ensembl" id="ENSSRHT00000016497.1">
    <property type="protein sequence ID" value="ENSSRHP00000015963.1"/>
    <property type="gene ID" value="ENSSRHG00000008836.1"/>
</dbReference>
<comment type="subcellular location">
    <subcellularLocation>
        <location evidence="1">Secreted</location>
        <location evidence="1">Extracellular space</location>
        <location evidence="1">Extracellular matrix</location>
    </subcellularLocation>
    <subcellularLocation>
        <location evidence="14">Zona pellucida</location>
    </subcellularLocation>
    <subcellularLocation>
        <location evidence="14">Cell membrane</location>
        <topology evidence="14">Single-pass type I membrane protein</topology>
    </subcellularLocation>
</comment>
<evidence type="ECO:0000313" key="18">
    <source>
        <dbReference type="Proteomes" id="UP000472270"/>
    </source>
</evidence>
<comment type="function">
    <text evidence="14">Component of the zona pellucida, an extracellular matrix surrounding oocytes which mediates sperm binding, induction of the acrosome reaction and prevents post-fertilization polyspermy. The zona pellucida is composed of 3 to 4 glycoproteins, ZP1, ZP2, ZP3, and ZP4. ZP3 is essential for sperm binding and zona matrix formation.</text>
</comment>
<comment type="domain">
    <text evidence="14">The ZP domain is involved in the polymerization of the ZP proteins to form the zona pellucida.</text>
</comment>
<evidence type="ECO:0000256" key="4">
    <source>
        <dbReference type="ARBA" id="ARBA00022475"/>
    </source>
</evidence>
<dbReference type="InterPro" id="IPR042235">
    <property type="entry name" value="ZP-C_dom"/>
</dbReference>
<dbReference type="Gene3D" id="2.60.40.4100">
    <property type="entry name" value="Zona pellucida, ZP-C domain"/>
    <property type="match status" value="1"/>
</dbReference>
<dbReference type="GO" id="GO:0032190">
    <property type="term" value="F:acrosin binding"/>
    <property type="evidence" value="ECO:0007669"/>
    <property type="project" value="TreeGrafter"/>
</dbReference>
<evidence type="ECO:0000256" key="2">
    <source>
        <dbReference type="ARBA" id="ARBA00006735"/>
    </source>
</evidence>
<evidence type="ECO:0000256" key="3">
    <source>
        <dbReference type="ARBA" id="ARBA00017980"/>
    </source>
</evidence>
<dbReference type="InterPro" id="IPR055356">
    <property type="entry name" value="ZP-N"/>
</dbReference>
<comment type="similarity">
    <text evidence="2 14">Belongs to the ZP domain family. ZPC subfamily.</text>
</comment>
<keyword evidence="7 14" id="KW-0165">Cleavage on pair of basic residues</keyword>
<comment type="PTM">
    <text evidence="14">Proteolytically cleaved before the transmembrane segment to yield the secreted ectodomain incorporated in the zona pellucida.</text>
</comment>
<feature type="domain" description="ZP" evidence="16">
    <location>
        <begin position="1"/>
        <end position="351"/>
    </location>
</feature>
<proteinExistence type="inferred from homology"/>
<evidence type="ECO:0000256" key="13">
    <source>
        <dbReference type="ARBA" id="ARBA00023180"/>
    </source>
</evidence>
<keyword evidence="18" id="KW-1185">Reference proteome</keyword>
<keyword evidence="9 14" id="KW-0732">Signal</keyword>
<keyword evidence="10" id="KW-1133">Transmembrane helix</keyword>
<keyword evidence="13" id="KW-0325">Glycoprotein</keyword>
<evidence type="ECO:0000256" key="10">
    <source>
        <dbReference type="ARBA" id="ARBA00022989"/>
    </source>
</evidence>
<dbReference type="SMART" id="SM00241">
    <property type="entry name" value="ZP"/>
    <property type="match status" value="1"/>
</dbReference>
<evidence type="ECO:0000256" key="6">
    <source>
        <dbReference type="ARBA" id="ARBA00022530"/>
    </source>
</evidence>
<protein>
    <recommendedName>
        <fullName evidence="3 14">Zona pellucida sperm-binding protein 3</fullName>
    </recommendedName>
</protein>
<keyword evidence="5 14" id="KW-0964">Secreted</keyword>
<dbReference type="PROSITE" id="PS51034">
    <property type="entry name" value="ZP_2"/>
    <property type="match status" value="1"/>
</dbReference>
<dbReference type="GO" id="GO:0005886">
    <property type="term" value="C:plasma membrane"/>
    <property type="evidence" value="ECO:0007669"/>
    <property type="project" value="UniProtKB-SubCell"/>
</dbReference>